<evidence type="ECO:0000259" key="2">
    <source>
        <dbReference type="PROSITE" id="PS51832"/>
    </source>
</evidence>
<proteinExistence type="predicted"/>
<dbReference type="SMART" id="SM00471">
    <property type="entry name" value="HDc"/>
    <property type="match status" value="1"/>
</dbReference>
<dbReference type="EC" id="3.1.4.-" evidence="3"/>
<keyword evidence="3" id="KW-0808">Transferase</keyword>
<organism evidence="3 4">
    <name type="scientific">Paenibacillus filicis</name>
    <dbReference type="NCBI Taxonomy" id="669464"/>
    <lineage>
        <taxon>Bacteria</taxon>
        <taxon>Bacillati</taxon>
        <taxon>Bacillota</taxon>
        <taxon>Bacilli</taxon>
        <taxon>Bacillales</taxon>
        <taxon>Paenibacillaceae</taxon>
        <taxon>Paenibacillus</taxon>
    </lineage>
</organism>
<dbReference type="Proteomes" id="UP001469365">
    <property type="component" value="Unassembled WGS sequence"/>
</dbReference>
<comment type="caution">
    <text evidence="3">The sequence shown here is derived from an EMBL/GenBank/DDBJ whole genome shotgun (WGS) entry which is preliminary data.</text>
</comment>
<dbReference type="EMBL" id="JBBPCC010000001">
    <property type="protein sequence ID" value="MEK8126822.1"/>
    <property type="molecule type" value="Genomic_DNA"/>
</dbReference>
<protein>
    <submittedName>
        <fullName evidence="3">HD-GYP domain-containing protein</fullName>
        <ecNumber evidence="3">3.1.4.-</ecNumber>
    </submittedName>
</protein>
<keyword evidence="3" id="KW-0378">Hydrolase</keyword>
<dbReference type="RefSeq" id="WP_341413866.1">
    <property type="nucleotide sequence ID" value="NZ_JBBPCC010000001.1"/>
</dbReference>
<dbReference type="PROSITE" id="PS51831">
    <property type="entry name" value="HD"/>
    <property type="match status" value="1"/>
</dbReference>
<dbReference type="InterPro" id="IPR003607">
    <property type="entry name" value="HD/PDEase_dom"/>
</dbReference>
<dbReference type="GO" id="GO:0016740">
    <property type="term" value="F:transferase activity"/>
    <property type="evidence" value="ECO:0007669"/>
    <property type="project" value="UniProtKB-KW"/>
</dbReference>
<gene>
    <name evidence="3" type="ORF">WMW72_02765</name>
</gene>
<dbReference type="Pfam" id="PF13487">
    <property type="entry name" value="HD_5"/>
    <property type="match status" value="1"/>
</dbReference>
<dbReference type="InterPro" id="IPR037522">
    <property type="entry name" value="HD_GYP_dom"/>
</dbReference>
<evidence type="ECO:0000259" key="1">
    <source>
        <dbReference type="PROSITE" id="PS51831"/>
    </source>
</evidence>
<dbReference type="InterPro" id="IPR006675">
    <property type="entry name" value="HDIG_dom"/>
</dbReference>
<name>A0ABU9DFB2_9BACL</name>
<evidence type="ECO:0000313" key="4">
    <source>
        <dbReference type="Proteomes" id="UP001469365"/>
    </source>
</evidence>
<sequence>MQVPINQIKIGDRLGSDIFNHSGVLVLSAATVLTQDDIFKLSLHRVDEVDVRIDEQQPAYQEQVLQAMESPPALFAVEERNVEKLAAYQGAVSGIKHLFQQVATEGYVSMEQVNEGFSPLVEQVHQENDVVSLLLVLNNKDDYTYQHSVQVGMISYYIAKWMGQSEDEALLAGKAGYLHDVGKSKIDPTVLTKPGRLSDEEYQHIKKHTIYGYEILKKSGLPESLCLAALQHHERMDGTGYPLRLQDSDIHPLAKIIAVADVYSAMISTRVYQKKRDLLSVLRELHRCSFGELEPHITHTFIKHMVPNFIGKKLQLNTGEVGKIVLTHPTDFFRPLVNFDGYFIDLSQRQDLGVEHIFV</sequence>
<dbReference type="PROSITE" id="PS51832">
    <property type="entry name" value="HD_GYP"/>
    <property type="match status" value="1"/>
</dbReference>
<feature type="domain" description="HD-GYP" evidence="2">
    <location>
        <begin position="122"/>
        <end position="317"/>
    </location>
</feature>
<dbReference type="PANTHER" id="PTHR43155">
    <property type="entry name" value="CYCLIC DI-GMP PHOSPHODIESTERASE PA4108-RELATED"/>
    <property type="match status" value="1"/>
</dbReference>
<reference evidence="3 4" key="1">
    <citation type="submission" date="2024-04" db="EMBL/GenBank/DDBJ databases">
        <title>draft genome sequnece of Paenibacillus filicis.</title>
        <authorList>
            <person name="Kim D.-U."/>
        </authorList>
    </citation>
    <scope>NUCLEOTIDE SEQUENCE [LARGE SCALE GENOMIC DNA]</scope>
    <source>
        <strain evidence="3 4">KACC14197</strain>
    </source>
</reference>
<dbReference type="SUPFAM" id="SSF109604">
    <property type="entry name" value="HD-domain/PDEase-like"/>
    <property type="match status" value="1"/>
</dbReference>
<keyword evidence="4" id="KW-1185">Reference proteome</keyword>
<accession>A0ABU9DFB2</accession>
<dbReference type="NCBIfam" id="TIGR00277">
    <property type="entry name" value="HDIG"/>
    <property type="match status" value="1"/>
</dbReference>
<evidence type="ECO:0000313" key="3">
    <source>
        <dbReference type="EMBL" id="MEK8126822.1"/>
    </source>
</evidence>
<dbReference type="InterPro" id="IPR006674">
    <property type="entry name" value="HD_domain"/>
</dbReference>
<feature type="domain" description="HD" evidence="1">
    <location>
        <begin position="144"/>
        <end position="266"/>
    </location>
</feature>
<dbReference type="PANTHER" id="PTHR43155:SF2">
    <property type="entry name" value="CYCLIC DI-GMP PHOSPHODIESTERASE PA4108"/>
    <property type="match status" value="1"/>
</dbReference>
<dbReference type="GO" id="GO:0016787">
    <property type="term" value="F:hydrolase activity"/>
    <property type="evidence" value="ECO:0007669"/>
    <property type="project" value="UniProtKB-KW"/>
</dbReference>
<dbReference type="CDD" id="cd00077">
    <property type="entry name" value="HDc"/>
    <property type="match status" value="1"/>
</dbReference>
<dbReference type="Gene3D" id="1.10.3210.10">
    <property type="entry name" value="Hypothetical protein af1432"/>
    <property type="match status" value="1"/>
</dbReference>